<dbReference type="RefSeq" id="WP_322425724.1">
    <property type="nucleotide sequence ID" value="NZ_JAXQPW010000010.1"/>
</dbReference>
<feature type="transmembrane region" description="Helical" evidence="1">
    <location>
        <begin position="374"/>
        <end position="396"/>
    </location>
</feature>
<dbReference type="InterPro" id="IPR011042">
    <property type="entry name" value="6-blade_b-propeller_TolB-like"/>
</dbReference>
<sequence>MTTPPDADLRTTLHRLADTTEPLPVSDDLWQRGRAARRRGQALLVAAVLALIVSVGGVASLVVGDDREARTASGEVPGGAIPSRITDGTNEPFEDDLAIGRASVAFVSNHIRVITAEDGRYHHVAFDDPELALSREPAVALSPDGRRLAWSTPSRIAIADLESGDIVTFHHNGGRGAEVASLVWLPDSVRLRWQGAHDGQEVAADIDATGPSESPATPVAERPAVTGIPSPDLDILAMRADVVVTAAPFLQEGDGPGGGPESESIDRVLPTDLYPDGATVRPLGWAEDDLVVAVVDPPQSDVVEHPRLAIFTSPDRPESEWTYREFLPRLPPVESLSIAVDLVPDLTGDPSQQLTHDFGTPSDDDPPRPLGIELSLFIGLGVAAAIAVLLALRWLWRRFLAG</sequence>
<name>A0ABU5KGP4_9ACTN</name>
<dbReference type="SUPFAM" id="SSF82171">
    <property type="entry name" value="DPP6 N-terminal domain-like"/>
    <property type="match status" value="1"/>
</dbReference>
<evidence type="ECO:0008006" key="4">
    <source>
        <dbReference type="Google" id="ProtNLM"/>
    </source>
</evidence>
<organism evidence="2 3">
    <name type="scientific">Nocardioides renjunii</name>
    <dbReference type="NCBI Taxonomy" id="3095075"/>
    <lineage>
        <taxon>Bacteria</taxon>
        <taxon>Bacillati</taxon>
        <taxon>Actinomycetota</taxon>
        <taxon>Actinomycetes</taxon>
        <taxon>Propionibacteriales</taxon>
        <taxon>Nocardioidaceae</taxon>
        <taxon>Nocardioides</taxon>
    </lineage>
</organism>
<keyword evidence="1" id="KW-1133">Transmembrane helix</keyword>
<protein>
    <recommendedName>
        <fullName evidence="4">WD40 repeat domain-containing protein</fullName>
    </recommendedName>
</protein>
<dbReference type="Gene3D" id="2.120.10.30">
    <property type="entry name" value="TolB, C-terminal domain"/>
    <property type="match status" value="1"/>
</dbReference>
<evidence type="ECO:0000313" key="3">
    <source>
        <dbReference type="Proteomes" id="UP001291999"/>
    </source>
</evidence>
<dbReference type="Proteomes" id="UP001291999">
    <property type="component" value="Unassembled WGS sequence"/>
</dbReference>
<keyword evidence="1" id="KW-0812">Transmembrane</keyword>
<dbReference type="EMBL" id="JAXQPW010000010">
    <property type="protein sequence ID" value="MDZ5664124.1"/>
    <property type="molecule type" value="Genomic_DNA"/>
</dbReference>
<comment type="caution">
    <text evidence="2">The sequence shown here is derived from an EMBL/GenBank/DDBJ whole genome shotgun (WGS) entry which is preliminary data.</text>
</comment>
<keyword evidence="1" id="KW-0472">Membrane</keyword>
<reference evidence="2 3" key="1">
    <citation type="submission" date="2023-11" db="EMBL/GenBank/DDBJ databases">
        <title>Novel species in genus Nocardioides.</title>
        <authorList>
            <person name="Zhou H."/>
        </authorList>
    </citation>
    <scope>NUCLEOTIDE SEQUENCE [LARGE SCALE GENOMIC DNA]</scope>
    <source>
        <strain evidence="2 3">S-58</strain>
    </source>
</reference>
<keyword evidence="3" id="KW-1185">Reference proteome</keyword>
<feature type="transmembrane region" description="Helical" evidence="1">
    <location>
        <begin position="42"/>
        <end position="63"/>
    </location>
</feature>
<evidence type="ECO:0000313" key="2">
    <source>
        <dbReference type="EMBL" id="MDZ5664124.1"/>
    </source>
</evidence>
<gene>
    <name evidence="2" type="ORF">SFC79_20280</name>
</gene>
<accession>A0ABU5KGP4</accession>
<proteinExistence type="predicted"/>
<evidence type="ECO:0000256" key="1">
    <source>
        <dbReference type="SAM" id="Phobius"/>
    </source>
</evidence>